<dbReference type="AlphaFoldDB" id="A0A3P1WSX5"/>
<comment type="caution">
    <text evidence="2">The sequence shown here is derived from an EMBL/GenBank/DDBJ whole genome shotgun (WGS) entry which is preliminary data.</text>
</comment>
<dbReference type="InterPro" id="IPR054344">
    <property type="entry name" value="TY-Chap_N"/>
</dbReference>
<dbReference type="EMBL" id="RQYT01000017">
    <property type="protein sequence ID" value="RRD49395.1"/>
    <property type="molecule type" value="Genomic_DNA"/>
</dbReference>
<protein>
    <recommendedName>
        <fullName evidence="1">TY-Chap N-terminal domain-containing protein</fullName>
    </recommendedName>
</protein>
<gene>
    <name evidence="2" type="ORF">EII35_08505</name>
</gene>
<organism evidence="2 3">
    <name type="scientific">Arachnia propionica</name>
    <dbReference type="NCBI Taxonomy" id="1750"/>
    <lineage>
        <taxon>Bacteria</taxon>
        <taxon>Bacillati</taxon>
        <taxon>Actinomycetota</taxon>
        <taxon>Actinomycetes</taxon>
        <taxon>Propionibacteriales</taxon>
        <taxon>Propionibacteriaceae</taxon>
        <taxon>Arachnia</taxon>
    </lineage>
</organism>
<evidence type="ECO:0000259" key="1">
    <source>
        <dbReference type="Pfam" id="PF22552"/>
    </source>
</evidence>
<evidence type="ECO:0000313" key="3">
    <source>
        <dbReference type="Proteomes" id="UP000280935"/>
    </source>
</evidence>
<proteinExistence type="predicted"/>
<dbReference type="Pfam" id="PF22552">
    <property type="entry name" value="TY-Chap3"/>
    <property type="match status" value="1"/>
</dbReference>
<reference evidence="2 3" key="1">
    <citation type="submission" date="2018-11" db="EMBL/GenBank/DDBJ databases">
        <title>Genomes From Bacteria Associated with the Canine Oral Cavity: a Test Case for Automated Genome-Based Taxonomic Assignment.</title>
        <authorList>
            <person name="Coil D.A."/>
            <person name="Jospin G."/>
            <person name="Darling A.E."/>
            <person name="Wallis C."/>
            <person name="Davis I.J."/>
            <person name="Harris S."/>
            <person name="Eisen J.A."/>
            <person name="Holcombe L.J."/>
            <person name="O'Flynn C."/>
        </authorList>
    </citation>
    <scope>NUCLEOTIDE SEQUENCE [LARGE SCALE GENOMIC DNA]</scope>
    <source>
        <strain evidence="2 3">OH2822_COT-296</strain>
    </source>
</reference>
<name>A0A3P1WSX5_9ACTN</name>
<accession>A0A3P1WSX5</accession>
<sequence length="150" mass="16621">MTSWREFDPALTEVLTKLPDGARLVISGDGGIVQFARSGEELTVEVGNESSDDQPRLSQRGWTLVDSWSGLWRRSFPQPANSEAASTVVAETTHALRGVFGWIGLDGYSYSSWREVSKRFLGLFPKTEEKPLTWPTLGLAQAREDGPIDH</sequence>
<evidence type="ECO:0000313" key="2">
    <source>
        <dbReference type="EMBL" id="RRD49395.1"/>
    </source>
</evidence>
<dbReference type="RefSeq" id="WP_125228039.1">
    <property type="nucleotide sequence ID" value="NZ_RQYT01000017.1"/>
</dbReference>
<dbReference type="OrthoDB" id="3726991at2"/>
<feature type="domain" description="TY-Chap N-terminal" evidence="1">
    <location>
        <begin position="2"/>
        <end position="101"/>
    </location>
</feature>
<dbReference type="Proteomes" id="UP000280935">
    <property type="component" value="Unassembled WGS sequence"/>
</dbReference>